<dbReference type="Proteomes" id="UP000286415">
    <property type="component" value="Unassembled WGS sequence"/>
</dbReference>
<evidence type="ECO:0000313" key="1">
    <source>
        <dbReference type="EMBL" id="KAG5442992.1"/>
    </source>
</evidence>
<dbReference type="AlphaFoldDB" id="A0A3R7G3Y6"/>
<gene>
    <name evidence="1" type="ORF">CSKR_107169</name>
</gene>
<reference evidence="1 2" key="2">
    <citation type="journal article" date="2021" name="Genomics">
        <title>High-quality reference genome for Clonorchis sinensis.</title>
        <authorList>
            <person name="Young N.D."/>
            <person name="Stroehlein A.J."/>
            <person name="Kinkar L."/>
            <person name="Wang T."/>
            <person name="Sohn W.M."/>
            <person name="Chang B.C.H."/>
            <person name="Kaur P."/>
            <person name="Weisz D."/>
            <person name="Dudchenko O."/>
            <person name="Aiden E.L."/>
            <person name="Korhonen P.K."/>
            <person name="Gasser R.B."/>
        </authorList>
    </citation>
    <scope>NUCLEOTIDE SEQUENCE [LARGE SCALE GENOMIC DNA]</scope>
    <source>
        <strain evidence="1">Cs-k2</strain>
    </source>
</reference>
<keyword evidence="2" id="KW-1185">Reference proteome</keyword>
<proteinExistence type="predicted"/>
<organism evidence="1 2">
    <name type="scientific">Clonorchis sinensis</name>
    <name type="common">Chinese liver fluke</name>
    <dbReference type="NCBI Taxonomy" id="79923"/>
    <lineage>
        <taxon>Eukaryota</taxon>
        <taxon>Metazoa</taxon>
        <taxon>Spiralia</taxon>
        <taxon>Lophotrochozoa</taxon>
        <taxon>Platyhelminthes</taxon>
        <taxon>Trematoda</taxon>
        <taxon>Digenea</taxon>
        <taxon>Opisthorchiida</taxon>
        <taxon>Opisthorchiata</taxon>
        <taxon>Opisthorchiidae</taxon>
        <taxon>Clonorchis</taxon>
    </lineage>
</organism>
<sequence>MPFKGSMRAGILPGCPSLDRGSREAEVGFEPRTFRSVNSHSNHLVVKAQIYRPEGPWYAPDLCPKTSLPRLGQPGSISAFRLPSGGMAVRHQEAVTASITRKRESVGHTVKPWRRWHIWSYTVHLSVASTEHTAKRKDLCGADGLLARELHVLNSVIYDTPVDGLTAAVLVAVAINRSAVTPFQWIAAMTPEGSKRAELLLGCPGVDRNSRET</sequence>
<evidence type="ECO:0000313" key="2">
    <source>
        <dbReference type="Proteomes" id="UP000286415"/>
    </source>
</evidence>
<dbReference type="InParanoid" id="A0A3R7G3Y6"/>
<protein>
    <submittedName>
        <fullName evidence="1">Uncharacterized protein</fullName>
    </submittedName>
</protein>
<reference evidence="1 2" key="1">
    <citation type="journal article" date="2018" name="Biotechnol. Adv.">
        <title>Improved genomic resources and new bioinformatic workflow for the carcinogenic parasite Clonorchis sinensis: Biotechnological implications.</title>
        <authorList>
            <person name="Wang D."/>
            <person name="Korhonen P.K."/>
            <person name="Gasser R.B."/>
            <person name="Young N.D."/>
        </authorList>
    </citation>
    <scope>NUCLEOTIDE SEQUENCE [LARGE SCALE GENOMIC DNA]</scope>
    <source>
        <strain evidence="1">Cs-k2</strain>
    </source>
</reference>
<dbReference type="EMBL" id="NIRI02000056">
    <property type="protein sequence ID" value="KAG5442992.1"/>
    <property type="molecule type" value="Genomic_DNA"/>
</dbReference>
<accession>A0A3R7G3Y6</accession>
<comment type="caution">
    <text evidence="1">The sequence shown here is derived from an EMBL/GenBank/DDBJ whole genome shotgun (WGS) entry which is preliminary data.</text>
</comment>
<name>A0A3R7G3Y6_CLOSI</name>